<dbReference type="InterPro" id="IPR036815">
    <property type="entry name" value="14-3-3_dom_sf"/>
</dbReference>
<dbReference type="PROSITE" id="PS00796">
    <property type="entry name" value="1433_1"/>
    <property type="match status" value="1"/>
</dbReference>
<evidence type="ECO:0000313" key="5">
    <source>
        <dbReference type="Proteomes" id="UP000807769"/>
    </source>
</evidence>
<dbReference type="SUPFAM" id="SSF48445">
    <property type="entry name" value="14-3-3 protein"/>
    <property type="match status" value="1"/>
</dbReference>
<dbReference type="PANTHER" id="PTHR18860">
    <property type="entry name" value="14-3-3 PROTEIN"/>
    <property type="match status" value="1"/>
</dbReference>
<dbReference type="GeneID" id="64632157"/>
<evidence type="ECO:0000313" key="4">
    <source>
        <dbReference type="EMBL" id="KAG1820223.1"/>
    </source>
</evidence>
<organism evidence="4 5">
    <name type="scientific">Suillus subaureus</name>
    <dbReference type="NCBI Taxonomy" id="48587"/>
    <lineage>
        <taxon>Eukaryota</taxon>
        <taxon>Fungi</taxon>
        <taxon>Dikarya</taxon>
        <taxon>Basidiomycota</taxon>
        <taxon>Agaricomycotina</taxon>
        <taxon>Agaricomycetes</taxon>
        <taxon>Agaricomycetidae</taxon>
        <taxon>Boletales</taxon>
        <taxon>Suillineae</taxon>
        <taxon>Suillaceae</taxon>
        <taxon>Suillus</taxon>
    </lineage>
</organism>
<dbReference type="PRINTS" id="PR00305">
    <property type="entry name" value="1433ZETA"/>
</dbReference>
<keyword evidence="5" id="KW-1185">Reference proteome</keyword>
<feature type="site" description="Interaction with phosphoserine on interacting protein" evidence="2">
    <location>
        <position position="63"/>
    </location>
</feature>
<dbReference type="Pfam" id="PF00244">
    <property type="entry name" value="14-3-3"/>
    <property type="match status" value="1"/>
</dbReference>
<dbReference type="InterPro" id="IPR023410">
    <property type="entry name" value="14-3-3_domain"/>
</dbReference>
<dbReference type="PIRSF" id="PIRSF000868">
    <property type="entry name" value="14-3-3"/>
    <property type="match status" value="1"/>
</dbReference>
<accession>A0A9P7EFV1</accession>
<feature type="domain" description="14-3-3" evidence="3">
    <location>
        <begin position="10"/>
        <end position="252"/>
    </location>
</feature>
<dbReference type="EMBL" id="JABBWG010000008">
    <property type="protein sequence ID" value="KAG1820223.1"/>
    <property type="molecule type" value="Genomic_DNA"/>
</dbReference>
<dbReference type="SMART" id="SM00101">
    <property type="entry name" value="14_3_3"/>
    <property type="match status" value="1"/>
</dbReference>
<gene>
    <name evidence="4" type="ORF">BJ212DRAFT_1445662</name>
</gene>
<proteinExistence type="inferred from homology"/>
<dbReference type="RefSeq" id="XP_041195494.1">
    <property type="nucleotide sequence ID" value="XM_041338141.1"/>
</dbReference>
<comment type="caution">
    <text evidence="4">The sequence shown here is derived from an EMBL/GenBank/DDBJ whole genome shotgun (WGS) entry which is preliminary data.</text>
</comment>
<dbReference type="AlphaFoldDB" id="A0A9P7EFV1"/>
<protein>
    <submittedName>
        <fullName evidence="4">14-3-3 protein</fullName>
    </submittedName>
</protein>
<feature type="site" description="Interaction with phosphoserine on interacting protein" evidence="2">
    <location>
        <position position="139"/>
    </location>
</feature>
<reference evidence="4" key="1">
    <citation type="journal article" date="2020" name="New Phytol.">
        <title>Comparative genomics reveals dynamic genome evolution in host specialist ectomycorrhizal fungi.</title>
        <authorList>
            <person name="Lofgren L.A."/>
            <person name="Nguyen N.H."/>
            <person name="Vilgalys R."/>
            <person name="Ruytinx J."/>
            <person name="Liao H.L."/>
            <person name="Branco S."/>
            <person name="Kuo A."/>
            <person name="LaButti K."/>
            <person name="Lipzen A."/>
            <person name="Andreopoulos W."/>
            <person name="Pangilinan J."/>
            <person name="Riley R."/>
            <person name="Hundley H."/>
            <person name="Na H."/>
            <person name="Barry K."/>
            <person name="Grigoriev I.V."/>
            <person name="Stajich J.E."/>
            <person name="Kennedy P.G."/>
        </authorList>
    </citation>
    <scope>NUCLEOTIDE SEQUENCE</scope>
    <source>
        <strain evidence="4">MN1</strain>
    </source>
</reference>
<name>A0A9P7EFV1_9AGAM</name>
<dbReference type="Gene3D" id="1.20.190.20">
    <property type="entry name" value="14-3-3 domain"/>
    <property type="match status" value="1"/>
</dbReference>
<dbReference type="InterPro" id="IPR023409">
    <property type="entry name" value="14-3-3_CS"/>
</dbReference>
<evidence type="ECO:0000259" key="3">
    <source>
        <dbReference type="SMART" id="SM00101"/>
    </source>
</evidence>
<dbReference type="InterPro" id="IPR000308">
    <property type="entry name" value="14-3-3"/>
</dbReference>
<dbReference type="OrthoDB" id="10260625at2759"/>
<sequence length="252" mass="28969">MTPVARIISREEYLLLAKVAEEAERYEDLVAQIKGLTQTYGALTIEERNLLSVAYKNITNSLRSSWRVVDSMEKLESARPSAQSKHQISLIRRQRVRIEKELTDACKDIVKLLNDSLLATAKAGEETVFYYKLKGDYYRYLAEFAQQQERSRYSDLSLAAYKFAYKHALAMLEPTHPTRLGLALNFAVYYHDVRKSPERACHLGKHAFDEAVACLDDSSSMQVMRDSMMILQLLRDDLVIWSSEMQRDAVSK</sequence>
<evidence type="ECO:0000256" key="2">
    <source>
        <dbReference type="PIRSR" id="PIRSR000868-1"/>
    </source>
</evidence>
<dbReference type="CDD" id="cd08774">
    <property type="entry name" value="14-3-3"/>
    <property type="match status" value="1"/>
</dbReference>
<comment type="similarity">
    <text evidence="1">Belongs to the 14-3-3 family.</text>
</comment>
<dbReference type="Proteomes" id="UP000807769">
    <property type="component" value="Unassembled WGS sequence"/>
</dbReference>
<evidence type="ECO:0000256" key="1">
    <source>
        <dbReference type="ARBA" id="ARBA00006141"/>
    </source>
</evidence>